<keyword evidence="3 7" id="KW-1133">Transmembrane helix</keyword>
<dbReference type="GO" id="GO:0016020">
    <property type="term" value="C:membrane"/>
    <property type="evidence" value="ECO:0007669"/>
    <property type="project" value="UniProtKB-SubCell"/>
</dbReference>
<evidence type="ECO:0000256" key="6">
    <source>
        <dbReference type="SAM" id="MobiDB-lite"/>
    </source>
</evidence>
<evidence type="ECO:0000256" key="2">
    <source>
        <dbReference type="ARBA" id="ARBA00022692"/>
    </source>
</evidence>
<feature type="transmembrane region" description="Helical" evidence="7">
    <location>
        <begin position="66"/>
        <end position="87"/>
    </location>
</feature>
<dbReference type="InterPro" id="IPR004254">
    <property type="entry name" value="AdipoR/HlyIII-related"/>
</dbReference>
<dbReference type="AlphaFoldDB" id="A0A7S1AZ12"/>
<feature type="transmembrane region" description="Helical" evidence="7">
    <location>
        <begin position="93"/>
        <end position="118"/>
    </location>
</feature>
<feature type="binding site" evidence="5">
    <location>
        <position position="117"/>
    </location>
    <ligand>
        <name>Zn(2+)</name>
        <dbReference type="ChEBI" id="CHEBI:29105"/>
    </ligand>
</feature>
<dbReference type="Pfam" id="PF03006">
    <property type="entry name" value="HlyIII"/>
    <property type="match status" value="1"/>
</dbReference>
<feature type="transmembrane region" description="Helical" evidence="7">
    <location>
        <begin position="154"/>
        <end position="171"/>
    </location>
</feature>
<dbReference type="GO" id="GO:0046872">
    <property type="term" value="F:metal ion binding"/>
    <property type="evidence" value="ECO:0007669"/>
    <property type="project" value="UniProtKB-KW"/>
</dbReference>
<gene>
    <name evidence="8" type="ORF">NSCI0253_LOCUS43372</name>
</gene>
<evidence type="ECO:0000256" key="3">
    <source>
        <dbReference type="ARBA" id="ARBA00022989"/>
    </source>
</evidence>
<feature type="transmembrane region" description="Helical" evidence="7">
    <location>
        <begin position="225"/>
        <end position="243"/>
    </location>
</feature>
<sequence>MQAPSLRRRNMLAEETEPVGTPVMDPPVPHKKRPSLLNGEPLTAKMQWYIPPRRPYTRRELIADRIVNVAGASMAWIGAPALSSVSWQMDDPVMLQVGVLASGLGLIVMLNCSAIYHFKCWDWSLATRLYSLDHIGISAMIMGTYSPIMVYAQAYIILAFVWGLGTVGWAIEARKLLKPQSPTAGERTAEWSFVDKFNLVRYLLMGWAGLPLGPALIASNPSLCFMALLGGLMYTGGIIFFVRGNMEFHLAIWHGFVLLASVCFYLLIALYIVGQPLLAYY</sequence>
<comment type="subcellular location">
    <subcellularLocation>
        <location evidence="1">Membrane</location>
        <topology evidence="1">Multi-pass membrane protein</topology>
    </subcellularLocation>
</comment>
<dbReference type="PANTHER" id="PTHR20855">
    <property type="entry name" value="ADIPOR/PROGESTIN RECEPTOR-RELATED"/>
    <property type="match status" value="1"/>
</dbReference>
<evidence type="ECO:0000256" key="4">
    <source>
        <dbReference type="ARBA" id="ARBA00023136"/>
    </source>
</evidence>
<dbReference type="PANTHER" id="PTHR20855:SF3">
    <property type="entry name" value="LD03007P"/>
    <property type="match status" value="1"/>
</dbReference>
<feature type="transmembrane region" description="Helical" evidence="7">
    <location>
        <begin position="199"/>
        <end position="219"/>
    </location>
</feature>
<feature type="compositionally biased region" description="Basic residues" evidence="6">
    <location>
        <begin position="1"/>
        <end position="10"/>
    </location>
</feature>
<keyword evidence="5" id="KW-0862">Zinc</keyword>
<feature type="transmembrane region" description="Helical" evidence="7">
    <location>
        <begin position="130"/>
        <end position="148"/>
    </location>
</feature>
<keyword evidence="4 7" id="KW-0472">Membrane</keyword>
<keyword evidence="2 7" id="KW-0812">Transmembrane</keyword>
<feature type="region of interest" description="Disordered" evidence="6">
    <location>
        <begin position="1"/>
        <end position="29"/>
    </location>
</feature>
<evidence type="ECO:0000256" key="7">
    <source>
        <dbReference type="SAM" id="Phobius"/>
    </source>
</evidence>
<reference evidence="8" key="1">
    <citation type="submission" date="2021-01" db="EMBL/GenBank/DDBJ databases">
        <authorList>
            <person name="Corre E."/>
            <person name="Pelletier E."/>
            <person name="Niang G."/>
            <person name="Scheremetjew M."/>
            <person name="Finn R."/>
            <person name="Kale V."/>
            <person name="Holt S."/>
            <person name="Cochrane G."/>
            <person name="Meng A."/>
            <person name="Brown T."/>
            <person name="Cohen L."/>
        </authorList>
    </citation>
    <scope>NUCLEOTIDE SEQUENCE</scope>
</reference>
<dbReference type="EMBL" id="HBFQ01061228">
    <property type="protein sequence ID" value="CAD8869016.1"/>
    <property type="molecule type" value="Transcribed_RNA"/>
</dbReference>
<accession>A0A7S1AZ12</accession>
<evidence type="ECO:0000313" key="8">
    <source>
        <dbReference type="EMBL" id="CAD8869016.1"/>
    </source>
</evidence>
<feature type="transmembrane region" description="Helical" evidence="7">
    <location>
        <begin position="250"/>
        <end position="273"/>
    </location>
</feature>
<organism evidence="8">
    <name type="scientific">Noctiluca scintillans</name>
    <name type="common">Sea sparkle</name>
    <name type="synonym">Red tide dinoflagellate</name>
    <dbReference type="NCBI Taxonomy" id="2966"/>
    <lineage>
        <taxon>Eukaryota</taxon>
        <taxon>Sar</taxon>
        <taxon>Alveolata</taxon>
        <taxon>Dinophyceae</taxon>
        <taxon>Noctilucales</taxon>
        <taxon>Noctilucaceae</taxon>
        <taxon>Noctiluca</taxon>
    </lineage>
</organism>
<protein>
    <submittedName>
        <fullName evidence="8">Uncharacterized protein</fullName>
    </submittedName>
</protein>
<feature type="binding site" evidence="5">
    <location>
        <position position="254"/>
    </location>
    <ligand>
        <name>Zn(2+)</name>
        <dbReference type="ChEBI" id="CHEBI:29105"/>
    </ligand>
</feature>
<keyword evidence="5" id="KW-0479">Metal-binding</keyword>
<proteinExistence type="predicted"/>
<name>A0A7S1AZ12_NOCSC</name>
<evidence type="ECO:0000256" key="5">
    <source>
        <dbReference type="PIRSR" id="PIRSR604254-1"/>
    </source>
</evidence>
<evidence type="ECO:0000256" key="1">
    <source>
        <dbReference type="ARBA" id="ARBA00004141"/>
    </source>
</evidence>